<dbReference type="Proteomes" id="UP001148614">
    <property type="component" value="Unassembled WGS sequence"/>
</dbReference>
<keyword evidence="6" id="KW-0410">Iron transport</keyword>
<dbReference type="GO" id="GO:0006879">
    <property type="term" value="P:intracellular iron ion homeostasis"/>
    <property type="evidence" value="ECO:0007669"/>
    <property type="project" value="UniProtKB-KW"/>
</dbReference>
<evidence type="ECO:0000256" key="12">
    <source>
        <dbReference type="ARBA" id="ARBA00047990"/>
    </source>
</evidence>
<dbReference type="GO" id="GO:0004322">
    <property type="term" value="F:ferroxidase activity"/>
    <property type="evidence" value="ECO:0007669"/>
    <property type="project" value="UniProtKB-EC"/>
</dbReference>
<reference evidence="13" key="1">
    <citation type="submission" date="2022-07" db="EMBL/GenBank/DDBJ databases">
        <title>Genome Sequence of Xylaria arbuscula.</title>
        <authorList>
            <person name="Buettner E."/>
        </authorList>
    </citation>
    <scope>NUCLEOTIDE SEQUENCE</scope>
    <source>
        <strain evidence="13">VT107</strain>
    </source>
</reference>
<dbReference type="InterPro" id="IPR020895">
    <property type="entry name" value="Frataxin_CS"/>
</dbReference>
<sequence>MARTSVVRLTRTAARSLATRSVASPSIRRHAFSRLQAFNCRPAFQSPFSTSQRLAEPLCSEDLKNAQPANITDEEFHKLADFYIEKLLNEYEAMQDRRPEIDVEYSSGVMNLTITDVGTYVINKQPPNKQIWLSSPKSGPKRYDWVIISEGQDQKQDTAMGDWIYLRDGSSLSELLRNETGVDIEALGSLGAPY</sequence>
<evidence type="ECO:0000313" key="13">
    <source>
        <dbReference type="EMBL" id="KAJ3576690.1"/>
    </source>
</evidence>
<dbReference type="GO" id="GO:0008198">
    <property type="term" value="F:ferrous iron binding"/>
    <property type="evidence" value="ECO:0007669"/>
    <property type="project" value="TreeGrafter"/>
</dbReference>
<comment type="catalytic activity">
    <reaction evidence="12">
        <text>4 Fe(2+) + O2 + 4 H(+) = 4 Fe(3+) + 2 H2O</text>
        <dbReference type="Rhea" id="RHEA:11148"/>
        <dbReference type="ChEBI" id="CHEBI:15377"/>
        <dbReference type="ChEBI" id="CHEBI:15378"/>
        <dbReference type="ChEBI" id="CHEBI:15379"/>
        <dbReference type="ChEBI" id="CHEBI:29033"/>
        <dbReference type="ChEBI" id="CHEBI:29034"/>
        <dbReference type="EC" id="1.16.3.1"/>
    </reaction>
</comment>
<dbReference type="SMART" id="SM01219">
    <property type="entry name" value="Frataxin_Cyay"/>
    <property type="match status" value="1"/>
</dbReference>
<keyword evidence="10" id="KW-0406">Ion transport</keyword>
<dbReference type="PANTHER" id="PTHR16821">
    <property type="entry name" value="FRATAXIN"/>
    <property type="match status" value="1"/>
</dbReference>
<evidence type="ECO:0000256" key="9">
    <source>
        <dbReference type="ARBA" id="ARBA00023004"/>
    </source>
</evidence>
<evidence type="ECO:0000256" key="10">
    <source>
        <dbReference type="ARBA" id="ARBA00023065"/>
    </source>
</evidence>
<keyword evidence="8" id="KW-0560">Oxidoreductase</keyword>
<evidence type="ECO:0000256" key="2">
    <source>
        <dbReference type="ARBA" id="ARBA00008183"/>
    </source>
</evidence>
<dbReference type="GO" id="GO:0034986">
    <property type="term" value="F:iron chaperone activity"/>
    <property type="evidence" value="ECO:0007669"/>
    <property type="project" value="TreeGrafter"/>
</dbReference>
<dbReference type="Gene3D" id="3.30.920.10">
    <property type="entry name" value="Frataxin/CyaY"/>
    <property type="match status" value="1"/>
</dbReference>
<dbReference type="NCBIfam" id="TIGR03422">
    <property type="entry name" value="mito_frataxin"/>
    <property type="match status" value="1"/>
</dbReference>
<evidence type="ECO:0000256" key="5">
    <source>
        <dbReference type="ARBA" id="ARBA00022448"/>
    </source>
</evidence>
<evidence type="ECO:0000256" key="4">
    <source>
        <dbReference type="ARBA" id="ARBA00022434"/>
    </source>
</evidence>
<evidence type="ECO:0000256" key="1">
    <source>
        <dbReference type="ARBA" id="ARBA00004173"/>
    </source>
</evidence>
<dbReference type="InterPro" id="IPR002908">
    <property type="entry name" value="Frataxin/CyaY"/>
</dbReference>
<protein>
    <recommendedName>
        <fullName evidence="3">ferroxidase</fullName>
        <ecNumber evidence="3">1.16.3.1</ecNumber>
    </recommendedName>
</protein>
<dbReference type="GO" id="GO:0005739">
    <property type="term" value="C:mitochondrion"/>
    <property type="evidence" value="ECO:0007669"/>
    <property type="project" value="UniProtKB-SubCell"/>
</dbReference>
<dbReference type="PANTHER" id="PTHR16821:SF2">
    <property type="entry name" value="FRATAXIN, MITOCHONDRIAL"/>
    <property type="match status" value="1"/>
</dbReference>
<evidence type="ECO:0000256" key="8">
    <source>
        <dbReference type="ARBA" id="ARBA00023002"/>
    </source>
</evidence>
<dbReference type="NCBIfam" id="TIGR03421">
    <property type="entry name" value="FeS_CyaY"/>
    <property type="match status" value="1"/>
</dbReference>
<keyword evidence="9" id="KW-0408">Iron</keyword>
<proteinExistence type="inferred from homology"/>
<comment type="subcellular location">
    <subcellularLocation>
        <location evidence="1">Mitochondrion</location>
    </subcellularLocation>
</comment>
<evidence type="ECO:0000256" key="3">
    <source>
        <dbReference type="ARBA" id="ARBA00013107"/>
    </source>
</evidence>
<dbReference type="EMBL" id="JANPWZ010000461">
    <property type="protein sequence ID" value="KAJ3576690.1"/>
    <property type="molecule type" value="Genomic_DNA"/>
</dbReference>
<dbReference type="InterPro" id="IPR017789">
    <property type="entry name" value="Frataxin"/>
</dbReference>
<keyword evidence="11" id="KW-0496">Mitochondrion</keyword>
<evidence type="ECO:0000256" key="6">
    <source>
        <dbReference type="ARBA" id="ARBA00022496"/>
    </source>
</evidence>
<dbReference type="VEuPathDB" id="FungiDB:F4678DRAFT_462148"/>
<dbReference type="GO" id="GO:0006826">
    <property type="term" value="P:iron ion transport"/>
    <property type="evidence" value="ECO:0007669"/>
    <property type="project" value="UniProtKB-KW"/>
</dbReference>
<dbReference type="GO" id="GO:0051537">
    <property type="term" value="F:2 iron, 2 sulfur cluster binding"/>
    <property type="evidence" value="ECO:0007669"/>
    <property type="project" value="TreeGrafter"/>
</dbReference>
<organism evidence="13 14">
    <name type="scientific">Xylaria arbuscula</name>
    <dbReference type="NCBI Taxonomy" id="114810"/>
    <lineage>
        <taxon>Eukaryota</taxon>
        <taxon>Fungi</taxon>
        <taxon>Dikarya</taxon>
        <taxon>Ascomycota</taxon>
        <taxon>Pezizomycotina</taxon>
        <taxon>Sordariomycetes</taxon>
        <taxon>Xylariomycetidae</taxon>
        <taxon>Xylariales</taxon>
        <taxon>Xylariaceae</taxon>
        <taxon>Xylaria</taxon>
    </lineage>
</organism>
<name>A0A9W8TPD6_9PEZI</name>
<dbReference type="FunFam" id="3.30.920.10:FF:000004">
    <property type="entry name" value="Mitochondrial chaperone Frataxin"/>
    <property type="match status" value="1"/>
</dbReference>
<gene>
    <name evidence="13" type="ORF">NPX13_g3614</name>
</gene>
<dbReference type="Pfam" id="PF01491">
    <property type="entry name" value="Frataxin_Cyay"/>
    <property type="match status" value="1"/>
</dbReference>
<dbReference type="EC" id="1.16.3.1" evidence="3"/>
<comment type="caution">
    <text evidence="13">The sequence shown here is derived from an EMBL/GenBank/DDBJ whole genome shotgun (WGS) entry which is preliminary data.</text>
</comment>
<dbReference type="GO" id="GO:0008199">
    <property type="term" value="F:ferric iron binding"/>
    <property type="evidence" value="ECO:0007669"/>
    <property type="project" value="InterPro"/>
</dbReference>
<dbReference type="SUPFAM" id="SSF55387">
    <property type="entry name" value="Frataxin/Nqo15-like"/>
    <property type="match status" value="1"/>
</dbReference>
<keyword evidence="5" id="KW-0813">Transport</keyword>
<dbReference type="AlphaFoldDB" id="A0A9W8TPD6"/>
<evidence type="ECO:0000256" key="11">
    <source>
        <dbReference type="ARBA" id="ARBA00023128"/>
    </source>
</evidence>
<dbReference type="PROSITE" id="PS50810">
    <property type="entry name" value="FRATAXIN_2"/>
    <property type="match status" value="1"/>
</dbReference>
<keyword evidence="4" id="KW-0409">Iron storage</keyword>
<accession>A0A9W8TPD6</accession>
<comment type="similarity">
    <text evidence="2">Belongs to the frataxin family.</text>
</comment>
<evidence type="ECO:0000313" key="14">
    <source>
        <dbReference type="Proteomes" id="UP001148614"/>
    </source>
</evidence>
<dbReference type="GO" id="GO:0016226">
    <property type="term" value="P:iron-sulfur cluster assembly"/>
    <property type="evidence" value="ECO:0007669"/>
    <property type="project" value="InterPro"/>
</dbReference>
<keyword evidence="7" id="KW-0809">Transit peptide</keyword>
<dbReference type="InterPro" id="IPR036524">
    <property type="entry name" value="Frataxin/CyaY_sf"/>
</dbReference>
<dbReference type="PROSITE" id="PS01344">
    <property type="entry name" value="FRATAXIN_1"/>
    <property type="match status" value="1"/>
</dbReference>
<evidence type="ECO:0000256" key="7">
    <source>
        <dbReference type="ARBA" id="ARBA00022946"/>
    </source>
</evidence>
<keyword evidence="14" id="KW-1185">Reference proteome</keyword>